<dbReference type="OrthoDB" id="9803878at2"/>
<evidence type="ECO:0000313" key="3">
    <source>
        <dbReference type="EMBL" id="AOX18802.1"/>
    </source>
</evidence>
<dbReference type="RefSeq" id="WP_070404239.1">
    <property type="nucleotide sequence ID" value="NZ_CP014677.1"/>
</dbReference>
<dbReference type="PANTHER" id="PTHR42648:SF15">
    <property type="entry name" value="BLL8290 PROTEIN"/>
    <property type="match status" value="1"/>
</dbReference>
<dbReference type="Pfam" id="PF00665">
    <property type="entry name" value="rve"/>
    <property type="match status" value="1"/>
</dbReference>
<feature type="domain" description="Integrase catalytic" evidence="2">
    <location>
        <begin position="118"/>
        <end position="291"/>
    </location>
</feature>
<reference evidence="3 4" key="1">
    <citation type="journal article" date="2016" name="Microb. Cell Fact.">
        <title>Dissection of exopolysaccharide biosynthesis in Kozakia baliensis.</title>
        <authorList>
            <person name="Brandt J.U."/>
            <person name="Jakob F."/>
            <person name="Behr J."/>
            <person name="Geissler A.J."/>
            <person name="Vogel R.F."/>
        </authorList>
    </citation>
    <scope>NUCLEOTIDE SEQUENCE [LARGE SCALE GENOMIC DNA]</scope>
    <source>
        <strain evidence="3 4">DSM 14400</strain>
        <plasmid evidence="4">Plasmid pkb14400_3</plasmid>
    </source>
</reference>
<dbReference type="Gene3D" id="3.30.420.10">
    <property type="entry name" value="Ribonuclease H-like superfamily/Ribonuclease H"/>
    <property type="match status" value="1"/>
</dbReference>
<protein>
    <submittedName>
        <fullName evidence="3">Integrase</fullName>
    </submittedName>
</protein>
<dbReference type="GO" id="GO:0015074">
    <property type="term" value="P:DNA integration"/>
    <property type="evidence" value="ECO:0007669"/>
    <property type="project" value="InterPro"/>
</dbReference>
<keyword evidence="3" id="KW-0614">Plasmid</keyword>
<dbReference type="PROSITE" id="PS50994">
    <property type="entry name" value="INTEGRASE"/>
    <property type="match status" value="1"/>
</dbReference>
<keyword evidence="4" id="KW-1185">Reference proteome</keyword>
<dbReference type="InterPro" id="IPR001584">
    <property type="entry name" value="Integrase_cat-core"/>
</dbReference>
<dbReference type="EMBL" id="CP014677">
    <property type="protein sequence ID" value="AOX18802.1"/>
    <property type="molecule type" value="Genomic_DNA"/>
</dbReference>
<dbReference type="AlphaFoldDB" id="A0A1D8UZ05"/>
<dbReference type="KEGG" id="kba:A0U89_16020"/>
<evidence type="ECO:0000259" key="2">
    <source>
        <dbReference type="PROSITE" id="PS50994"/>
    </source>
</evidence>
<evidence type="ECO:0000313" key="4">
    <source>
        <dbReference type="Proteomes" id="UP000179145"/>
    </source>
</evidence>
<gene>
    <name evidence="3" type="ORF">A0U89_16020</name>
</gene>
<sequence>MHQIHPQARTTPVVRAEIAHSMEGTGVLARRFGVSDETVRKWRRRGAEGCTDRSSKPRLLAWKTTEEERAIVCHLRRATEFGLDDLTFVLRHFLPHLNRDSVWRILKDAGLNRRPTKEKICPVRGDGTFRDYDLGYVHIDVKHLPKLQTKDGEARKRFLYVAIDRCSRFVHLAVYDAENAANAVDFLKTVKTAFPFRITHILTDRGSCFTADAFEKACQNVDRRRTRAYSPQTNGMVERFNGRIATEVLPINVAHHTDLEVLLHGFNHAYNLRRQRVLGGLSPTAKVAERLRQRPRLRNRSYKTMTEVSIMNDVDCIMVYANDVSQPDSQPATVPFISRQHQPSRFRG</sequence>
<dbReference type="InterPro" id="IPR039537">
    <property type="entry name" value="Retrotran_Ty1/copia-like"/>
</dbReference>
<evidence type="ECO:0000256" key="1">
    <source>
        <dbReference type="SAM" id="MobiDB-lite"/>
    </source>
</evidence>
<name>A0A1D8UZ05_9PROT</name>
<dbReference type="GO" id="GO:0003676">
    <property type="term" value="F:nucleic acid binding"/>
    <property type="evidence" value="ECO:0007669"/>
    <property type="project" value="InterPro"/>
</dbReference>
<dbReference type="Proteomes" id="UP000179145">
    <property type="component" value="Plasmid pKB14400_3"/>
</dbReference>
<organism evidence="3 4">
    <name type="scientific">Kozakia baliensis</name>
    <dbReference type="NCBI Taxonomy" id="153496"/>
    <lineage>
        <taxon>Bacteria</taxon>
        <taxon>Pseudomonadati</taxon>
        <taxon>Pseudomonadota</taxon>
        <taxon>Alphaproteobacteria</taxon>
        <taxon>Acetobacterales</taxon>
        <taxon>Acetobacteraceae</taxon>
        <taxon>Kozakia</taxon>
    </lineage>
</organism>
<dbReference type="InterPro" id="IPR012337">
    <property type="entry name" value="RNaseH-like_sf"/>
</dbReference>
<dbReference type="InterPro" id="IPR036397">
    <property type="entry name" value="RNaseH_sf"/>
</dbReference>
<dbReference type="SUPFAM" id="SSF46689">
    <property type="entry name" value="Homeodomain-like"/>
    <property type="match status" value="1"/>
</dbReference>
<proteinExistence type="predicted"/>
<accession>A0A1D8UZ05</accession>
<dbReference type="InterPro" id="IPR009057">
    <property type="entry name" value="Homeodomain-like_sf"/>
</dbReference>
<feature type="region of interest" description="Disordered" evidence="1">
    <location>
        <begin position="326"/>
        <end position="348"/>
    </location>
</feature>
<dbReference type="SUPFAM" id="SSF53098">
    <property type="entry name" value="Ribonuclease H-like"/>
    <property type="match status" value="1"/>
</dbReference>
<dbReference type="PANTHER" id="PTHR42648">
    <property type="entry name" value="TRANSPOSASE, PUTATIVE-RELATED"/>
    <property type="match status" value="1"/>
</dbReference>
<geneLocation type="plasmid" evidence="4">
    <name>pkb14400_3</name>
</geneLocation>